<gene>
    <name evidence="2" type="ORF">HYZ11_14505</name>
</gene>
<dbReference type="SUPFAM" id="SSF48452">
    <property type="entry name" value="TPR-like"/>
    <property type="match status" value="1"/>
</dbReference>
<keyword evidence="1" id="KW-0472">Membrane</keyword>
<evidence type="ECO:0000313" key="2">
    <source>
        <dbReference type="EMBL" id="MBI3128813.1"/>
    </source>
</evidence>
<comment type="caution">
    <text evidence="2">The sequence shown here is derived from an EMBL/GenBank/DDBJ whole genome shotgun (WGS) entry which is preliminary data.</text>
</comment>
<dbReference type="GO" id="GO:0005886">
    <property type="term" value="C:plasma membrane"/>
    <property type="evidence" value="ECO:0007669"/>
    <property type="project" value="InterPro"/>
</dbReference>
<evidence type="ECO:0000256" key="1">
    <source>
        <dbReference type="SAM" id="Phobius"/>
    </source>
</evidence>
<organism evidence="2 3">
    <name type="scientific">Tectimicrobiota bacterium</name>
    <dbReference type="NCBI Taxonomy" id="2528274"/>
    <lineage>
        <taxon>Bacteria</taxon>
        <taxon>Pseudomonadati</taxon>
        <taxon>Nitrospinota/Tectimicrobiota group</taxon>
        <taxon>Candidatus Tectimicrobiota</taxon>
    </lineage>
</organism>
<evidence type="ECO:0000313" key="3">
    <source>
        <dbReference type="Proteomes" id="UP000782312"/>
    </source>
</evidence>
<dbReference type="Gene3D" id="1.25.40.10">
    <property type="entry name" value="Tetratricopeptide repeat domain"/>
    <property type="match status" value="2"/>
</dbReference>
<keyword evidence="1" id="KW-1133">Transmembrane helix</keyword>
<dbReference type="PANTHER" id="PTHR12558">
    <property type="entry name" value="CELL DIVISION CYCLE 16,23,27"/>
    <property type="match status" value="1"/>
</dbReference>
<dbReference type="Proteomes" id="UP000782312">
    <property type="component" value="Unassembled WGS sequence"/>
</dbReference>
<name>A0A932I171_UNCTE</name>
<dbReference type="PANTHER" id="PTHR12558:SF33">
    <property type="entry name" value="BLL7664 PROTEIN"/>
    <property type="match status" value="1"/>
</dbReference>
<feature type="transmembrane region" description="Helical" evidence="1">
    <location>
        <begin position="42"/>
        <end position="66"/>
    </location>
</feature>
<dbReference type="InterPro" id="IPR011990">
    <property type="entry name" value="TPR-like_helical_dom_sf"/>
</dbReference>
<proteinExistence type="predicted"/>
<dbReference type="EMBL" id="JACPUR010000035">
    <property type="protein sequence ID" value="MBI3128813.1"/>
    <property type="molecule type" value="Genomic_DNA"/>
</dbReference>
<protein>
    <submittedName>
        <fullName evidence="2">DUF1049 domain-containing protein</fullName>
    </submittedName>
</protein>
<dbReference type="Pfam" id="PF13432">
    <property type="entry name" value="TPR_16"/>
    <property type="match status" value="1"/>
</dbReference>
<reference evidence="2" key="1">
    <citation type="submission" date="2020-07" db="EMBL/GenBank/DDBJ databases">
        <title>Huge and variable diversity of episymbiotic CPR bacteria and DPANN archaea in groundwater ecosystems.</title>
        <authorList>
            <person name="He C.Y."/>
            <person name="Keren R."/>
            <person name="Whittaker M."/>
            <person name="Farag I.F."/>
            <person name="Doudna J."/>
            <person name="Cate J.H.D."/>
            <person name="Banfield J.F."/>
        </authorList>
    </citation>
    <scope>NUCLEOTIDE SEQUENCE</scope>
    <source>
        <strain evidence="2">NC_groundwater_763_Ag_S-0.2um_68_21</strain>
    </source>
</reference>
<keyword evidence="1" id="KW-0812">Transmembrane</keyword>
<dbReference type="AlphaFoldDB" id="A0A932I171"/>
<accession>A0A932I171</accession>
<sequence>MKLRQFVALAIPLLLALYLLHYNREFAVLRFSDQFSVRLPLAMLLLGSALIGALVAAVLGWGAAAVKAVSAWRERRETRRKERAREALARAQAHRSRGRRRRALRLARRAIRLDPRLPSALALAADLAAESGNLDEAIRWNSRLQALWPDSPDAALRLSENLEALGRKAEAERMLTRSEGNGKGHPAVVRRLRDLLAESGRWEEAVQAAERLYRMEGKASEEDARRTAEIYLAAAEGRLARPDAWGAVSLLEEAVRRCPASREPRLRLGDAYLAAGKPKRAVRAWEAGYREVKGVEFLRRIVGAHAPLDSESALRQAASHLVSMADSRCGDPAPWMMASALLMEAGRTGEAVRWLEEAAACIPAAAGGETGWLGLAVRLMEARAKLEAGDRLAAENDFRRVAQEAGWFLLGETPSGAIVKRFEAVAPRGFA</sequence>